<dbReference type="GO" id="GO:0120159">
    <property type="term" value="F:rRNA pseudouridine synthase activity"/>
    <property type="evidence" value="ECO:0007669"/>
    <property type="project" value="UniProtKB-ARBA"/>
</dbReference>
<reference evidence="9 10" key="1">
    <citation type="submission" date="2019-08" db="EMBL/GenBank/DDBJ databases">
        <title>In-depth cultivation of the pig gut microbiome towards novel bacterial diversity and tailored functional studies.</title>
        <authorList>
            <person name="Wylensek D."/>
            <person name="Hitch T.C.A."/>
            <person name="Clavel T."/>
        </authorList>
    </citation>
    <scope>NUCLEOTIDE SEQUENCE [LARGE SCALE GENOMIC DNA]</scope>
    <source>
        <strain evidence="9 10">Oil+RF-744-WCA-WT-11</strain>
    </source>
</reference>
<dbReference type="Proteomes" id="UP000481852">
    <property type="component" value="Unassembled WGS sequence"/>
</dbReference>
<evidence type="ECO:0000313" key="9">
    <source>
        <dbReference type="EMBL" id="MSS14202.1"/>
    </source>
</evidence>
<evidence type="ECO:0000256" key="3">
    <source>
        <dbReference type="ARBA" id="ARBA00023235"/>
    </source>
</evidence>
<gene>
    <name evidence="9" type="ORF">FYJ35_03945</name>
</gene>
<dbReference type="RefSeq" id="WP_154523522.1">
    <property type="nucleotide sequence ID" value="NZ_VULZ01000003.1"/>
</dbReference>
<proteinExistence type="inferred from homology"/>
<dbReference type="InterPro" id="IPR002942">
    <property type="entry name" value="S4_RNA-bd"/>
</dbReference>
<evidence type="ECO:0000313" key="10">
    <source>
        <dbReference type="Proteomes" id="UP000481852"/>
    </source>
</evidence>
<evidence type="ECO:0000256" key="6">
    <source>
        <dbReference type="PROSITE-ProRule" id="PRU00182"/>
    </source>
</evidence>
<organism evidence="9 10">
    <name type="scientific">Porcincola intestinalis</name>
    <dbReference type="NCBI Taxonomy" id="2606632"/>
    <lineage>
        <taxon>Bacteria</taxon>
        <taxon>Bacillati</taxon>
        <taxon>Bacillota</taxon>
        <taxon>Clostridia</taxon>
        <taxon>Lachnospirales</taxon>
        <taxon>Lachnospiraceae</taxon>
        <taxon>Porcincola</taxon>
    </lineage>
</organism>
<comment type="catalytic activity">
    <reaction evidence="1">
        <text>a uridine in RNA = a pseudouridine in RNA</text>
        <dbReference type="Rhea" id="RHEA:48348"/>
        <dbReference type="Rhea" id="RHEA-COMP:12068"/>
        <dbReference type="Rhea" id="RHEA-COMP:12069"/>
        <dbReference type="ChEBI" id="CHEBI:65314"/>
        <dbReference type="ChEBI" id="CHEBI:65315"/>
    </reaction>
</comment>
<comment type="similarity">
    <text evidence="2">Belongs to the pseudouridine synthase RluA family.</text>
</comment>
<feature type="region of interest" description="Disordered" evidence="7">
    <location>
        <begin position="95"/>
        <end position="134"/>
    </location>
</feature>
<dbReference type="PROSITE" id="PS50889">
    <property type="entry name" value="S4"/>
    <property type="match status" value="1"/>
</dbReference>
<dbReference type="CDD" id="cd02869">
    <property type="entry name" value="PseudoU_synth_RluA_like"/>
    <property type="match status" value="1"/>
</dbReference>
<keyword evidence="6" id="KW-0694">RNA-binding</keyword>
<dbReference type="EMBL" id="VULZ01000003">
    <property type="protein sequence ID" value="MSS14202.1"/>
    <property type="molecule type" value="Genomic_DNA"/>
</dbReference>
<evidence type="ECO:0000256" key="5">
    <source>
        <dbReference type="ARBA" id="ARBA00033164"/>
    </source>
</evidence>
<name>A0A6L5X743_9FIRM</name>
<dbReference type="InterPro" id="IPR036986">
    <property type="entry name" value="S4_RNA-bd_sf"/>
</dbReference>
<dbReference type="PANTHER" id="PTHR21600">
    <property type="entry name" value="MITOCHONDRIAL RNA PSEUDOURIDINE SYNTHASE"/>
    <property type="match status" value="1"/>
</dbReference>
<evidence type="ECO:0000256" key="1">
    <source>
        <dbReference type="ARBA" id="ARBA00000073"/>
    </source>
</evidence>
<accession>A0A6L5X743</accession>
<dbReference type="InterPro" id="IPR020103">
    <property type="entry name" value="PsdUridine_synth_cat_dom_sf"/>
</dbReference>
<dbReference type="AlphaFoldDB" id="A0A6L5X743"/>
<dbReference type="GO" id="GO:0003723">
    <property type="term" value="F:RNA binding"/>
    <property type="evidence" value="ECO:0007669"/>
    <property type="project" value="UniProtKB-KW"/>
</dbReference>
<dbReference type="Pfam" id="PF00849">
    <property type="entry name" value="PseudoU_synth_2"/>
    <property type="match status" value="1"/>
</dbReference>
<dbReference type="InterPro" id="IPR006145">
    <property type="entry name" value="PsdUridine_synth_RsuA/RluA"/>
</dbReference>
<comment type="caution">
    <text evidence="9">The sequence shown here is derived from an EMBL/GenBank/DDBJ whole genome shotgun (WGS) entry which is preliminary data.</text>
</comment>
<protein>
    <recommendedName>
        <fullName evidence="4">RNA pseudouridylate synthase</fullName>
    </recommendedName>
    <alternativeName>
        <fullName evidence="5">RNA-uridine isomerase</fullName>
    </alternativeName>
</protein>
<dbReference type="Gene3D" id="3.30.2350.10">
    <property type="entry name" value="Pseudouridine synthase"/>
    <property type="match status" value="1"/>
</dbReference>
<dbReference type="SMART" id="SM00363">
    <property type="entry name" value="S4"/>
    <property type="match status" value="1"/>
</dbReference>
<dbReference type="SUPFAM" id="SSF55120">
    <property type="entry name" value="Pseudouridine synthase"/>
    <property type="match status" value="1"/>
</dbReference>
<evidence type="ECO:0000259" key="8">
    <source>
        <dbReference type="SMART" id="SM00363"/>
    </source>
</evidence>
<dbReference type="PANTHER" id="PTHR21600:SF83">
    <property type="entry name" value="PSEUDOURIDYLATE SYNTHASE RPUSD4, MITOCHONDRIAL"/>
    <property type="match status" value="1"/>
</dbReference>
<evidence type="ECO:0000256" key="4">
    <source>
        <dbReference type="ARBA" id="ARBA00031870"/>
    </source>
</evidence>
<keyword evidence="3" id="KW-0413">Isomerase</keyword>
<dbReference type="GO" id="GO:0000455">
    <property type="term" value="P:enzyme-directed rRNA pseudouridine synthesis"/>
    <property type="evidence" value="ECO:0007669"/>
    <property type="project" value="UniProtKB-ARBA"/>
</dbReference>
<dbReference type="InterPro" id="IPR050188">
    <property type="entry name" value="RluA_PseudoU_synthase"/>
</dbReference>
<feature type="domain" description="RNA-binding S4" evidence="8">
    <location>
        <begin position="13"/>
        <end position="72"/>
    </location>
</feature>
<dbReference type="Gene3D" id="3.10.290.10">
    <property type="entry name" value="RNA-binding S4 domain"/>
    <property type="match status" value="1"/>
</dbReference>
<evidence type="ECO:0000256" key="7">
    <source>
        <dbReference type="SAM" id="MobiDB-lite"/>
    </source>
</evidence>
<sequence length="410" mass="44788">MREIVMTALQAGMRLDHFLERSLREAHAGFIYKMLRKKNITLNGHKAHGNEKLEAGDMVRLYFAEETLEKLCGGAVPGVEAVPGRNRALPAEKPYALENGAPGRDAPGSEVSGGKAPGGEAPGRKVSGRGGREQREIALPFPTFPSSVRILYEDEHVLLVSKPAGMLTQKAKPEDLSLNEYAIGYLLREGAITQRELQTVRPSVCNRLDRNTSGIVAIGKTVRGLQALSALFRDRAVSKHYQALVCGEVKSGQKIDGWLVKDARTNTVRILDREEKGAQRIRTSYTPEQAVCLTKTPGAFAGRECTGRSDGTGFQKRQPVLTLLDVDLLTGRSHQIRAHLASVGHPVAGDPKYGDAGVNAYLARRFSVRRQLLHAGRLTFPVMDPPLEKLSGRTFTAPLPADFRRVMGEG</sequence>
<keyword evidence="10" id="KW-1185">Reference proteome</keyword>
<evidence type="ECO:0000256" key="2">
    <source>
        <dbReference type="ARBA" id="ARBA00010876"/>
    </source>
</evidence>